<evidence type="ECO:0000256" key="2">
    <source>
        <dbReference type="ARBA" id="ARBA00012251"/>
    </source>
</evidence>
<dbReference type="CDD" id="cd20335">
    <property type="entry name" value="BRcat_RBR"/>
    <property type="match status" value="1"/>
</dbReference>
<dbReference type="OrthoDB" id="2129491at2759"/>
<keyword evidence="6 9" id="KW-0863">Zinc-finger</keyword>
<dbReference type="GO" id="GO:0016567">
    <property type="term" value="P:protein ubiquitination"/>
    <property type="evidence" value="ECO:0007669"/>
    <property type="project" value="InterPro"/>
</dbReference>
<dbReference type="GO" id="GO:0008270">
    <property type="term" value="F:zinc ion binding"/>
    <property type="evidence" value="ECO:0007669"/>
    <property type="project" value="UniProtKB-KW"/>
</dbReference>
<dbReference type="InterPro" id="IPR035979">
    <property type="entry name" value="RBD_domain_sf"/>
</dbReference>
<keyword evidence="4" id="KW-0479">Metal-binding</keyword>
<keyword evidence="13" id="KW-1185">Reference proteome</keyword>
<evidence type="ECO:0000256" key="3">
    <source>
        <dbReference type="ARBA" id="ARBA00022679"/>
    </source>
</evidence>
<dbReference type="AlphaFoldDB" id="A0A9P7KEV9"/>
<dbReference type="InterPro" id="IPR002867">
    <property type="entry name" value="IBR_dom"/>
</dbReference>
<dbReference type="PROSITE" id="PS00518">
    <property type="entry name" value="ZF_RING_1"/>
    <property type="match status" value="1"/>
</dbReference>
<dbReference type="InterPro" id="IPR013083">
    <property type="entry name" value="Znf_RING/FYVE/PHD"/>
</dbReference>
<evidence type="ECO:0000256" key="9">
    <source>
        <dbReference type="PROSITE-ProRule" id="PRU00175"/>
    </source>
</evidence>
<evidence type="ECO:0000256" key="8">
    <source>
        <dbReference type="ARBA" id="ARBA00022833"/>
    </source>
</evidence>
<proteinExistence type="predicted"/>
<keyword evidence="7" id="KW-0833">Ubl conjugation pathway</keyword>
<dbReference type="InterPro" id="IPR012677">
    <property type="entry name" value="Nucleotide-bd_a/b_plait_sf"/>
</dbReference>
<keyword evidence="8" id="KW-0862">Zinc</keyword>
<comment type="catalytic activity">
    <reaction evidence="1">
        <text>[E2 ubiquitin-conjugating enzyme]-S-ubiquitinyl-L-cysteine + [acceptor protein]-L-lysine = [E2 ubiquitin-conjugating enzyme]-L-cysteine + [acceptor protein]-N(6)-ubiquitinyl-L-lysine.</text>
        <dbReference type="EC" id="2.3.2.31"/>
    </reaction>
</comment>
<dbReference type="Pfam" id="PF01485">
    <property type="entry name" value="IBR"/>
    <property type="match status" value="1"/>
</dbReference>
<evidence type="ECO:0000256" key="4">
    <source>
        <dbReference type="ARBA" id="ARBA00022723"/>
    </source>
</evidence>
<dbReference type="PANTHER" id="PTHR11685">
    <property type="entry name" value="RBR FAMILY RING FINGER AND IBR DOMAIN-CONTAINING"/>
    <property type="match status" value="1"/>
</dbReference>
<dbReference type="SMART" id="SM00647">
    <property type="entry name" value="IBR"/>
    <property type="match status" value="1"/>
</dbReference>
<dbReference type="PROSITE" id="PS50089">
    <property type="entry name" value="ZF_RING_2"/>
    <property type="match status" value="1"/>
</dbReference>
<dbReference type="GO" id="GO:0003676">
    <property type="term" value="F:nucleic acid binding"/>
    <property type="evidence" value="ECO:0007669"/>
    <property type="project" value="InterPro"/>
</dbReference>
<dbReference type="InterPro" id="IPR017907">
    <property type="entry name" value="Znf_RING_CS"/>
</dbReference>
<evidence type="ECO:0000256" key="1">
    <source>
        <dbReference type="ARBA" id="ARBA00001798"/>
    </source>
</evidence>
<dbReference type="InterPro" id="IPR031127">
    <property type="entry name" value="E3_UB_ligase_RBR"/>
</dbReference>
<keyword evidence="3" id="KW-0808">Transferase</keyword>
<evidence type="ECO:0000259" key="10">
    <source>
        <dbReference type="PROSITE" id="PS50089"/>
    </source>
</evidence>
<dbReference type="PROSITE" id="PS51873">
    <property type="entry name" value="TRIAD"/>
    <property type="match status" value="1"/>
</dbReference>
<dbReference type="InterPro" id="IPR044066">
    <property type="entry name" value="TRIAD_supradom"/>
</dbReference>
<dbReference type="SUPFAM" id="SSF54928">
    <property type="entry name" value="RNA-binding domain, RBD"/>
    <property type="match status" value="1"/>
</dbReference>
<evidence type="ECO:0000256" key="7">
    <source>
        <dbReference type="ARBA" id="ARBA00022786"/>
    </source>
</evidence>
<keyword evidence="5" id="KW-0677">Repeat</keyword>
<evidence type="ECO:0000256" key="6">
    <source>
        <dbReference type="ARBA" id="ARBA00022771"/>
    </source>
</evidence>
<reference evidence="12" key="1">
    <citation type="submission" date="2020-07" db="EMBL/GenBank/DDBJ databases">
        <authorList>
            <person name="Nieuwenhuis M."/>
            <person name="Van De Peppel L.J.J."/>
        </authorList>
    </citation>
    <scope>NUCLEOTIDE SEQUENCE</scope>
    <source>
        <strain evidence="12">AP01</strain>
        <tissue evidence="12">Mycelium</tissue>
    </source>
</reference>
<dbReference type="Proteomes" id="UP000775547">
    <property type="component" value="Unassembled WGS sequence"/>
</dbReference>
<name>A0A9P7KEV9_9AGAR</name>
<comment type="caution">
    <text evidence="12">The sequence shown here is derived from an EMBL/GenBank/DDBJ whole genome shotgun (WGS) entry which is preliminary data.</text>
</comment>
<feature type="domain" description="RING-type" evidence="11">
    <location>
        <begin position="503"/>
        <end position="667"/>
    </location>
</feature>
<reference evidence="12" key="2">
    <citation type="submission" date="2021-10" db="EMBL/GenBank/DDBJ databases">
        <title>Phylogenomics reveals ancestral predisposition of the termite-cultivated fungus Termitomyces towards a domesticated lifestyle.</title>
        <authorList>
            <person name="Auxier B."/>
            <person name="Grum-Grzhimaylo A."/>
            <person name="Cardenas M.E."/>
            <person name="Lodge J.D."/>
            <person name="Laessoe T."/>
            <person name="Pedersen O."/>
            <person name="Smith M.E."/>
            <person name="Kuyper T.W."/>
            <person name="Franco-Molano E.A."/>
            <person name="Baroni T.J."/>
            <person name="Aanen D.K."/>
        </authorList>
    </citation>
    <scope>NUCLEOTIDE SEQUENCE</scope>
    <source>
        <strain evidence="12">AP01</strain>
        <tissue evidence="12">Mycelium</tissue>
    </source>
</reference>
<dbReference type="Gene3D" id="3.30.40.10">
    <property type="entry name" value="Zinc/RING finger domain, C3HC4 (zinc finger)"/>
    <property type="match status" value="1"/>
</dbReference>
<feature type="domain" description="RING-type" evidence="10">
    <location>
        <begin position="507"/>
        <end position="547"/>
    </location>
</feature>
<dbReference type="InterPro" id="IPR001841">
    <property type="entry name" value="Znf_RING"/>
</dbReference>
<feature type="non-terminal residue" evidence="12">
    <location>
        <position position="1"/>
    </location>
</feature>
<dbReference type="Pfam" id="PF13445">
    <property type="entry name" value="zf-RING_UBOX"/>
    <property type="match status" value="1"/>
</dbReference>
<evidence type="ECO:0000313" key="13">
    <source>
        <dbReference type="Proteomes" id="UP000775547"/>
    </source>
</evidence>
<evidence type="ECO:0000313" key="12">
    <source>
        <dbReference type="EMBL" id="KAG5647923.1"/>
    </source>
</evidence>
<dbReference type="EC" id="2.3.2.31" evidence="2"/>
<dbReference type="Gene3D" id="3.30.70.330">
    <property type="match status" value="1"/>
</dbReference>
<dbReference type="InterPro" id="IPR027370">
    <property type="entry name" value="Znf-RING_euk"/>
</dbReference>
<accession>A0A9P7KEV9</accession>
<organism evidence="12 13">
    <name type="scientific">Asterophora parasitica</name>
    <dbReference type="NCBI Taxonomy" id="117018"/>
    <lineage>
        <taxon>Eukaryota</taxon>
        <taxon>Fungi</taxon>
        <taxon>Dikarya</taxon>
        <taxon>Basidiomycota</taxon>
        <taxon>Agaricomycotina</taxon>
        <taxon>Agaricomycetes</taxon>
        <taxon>Agaricomycetidae</taxon>
        <taxon>Agaricales</taxon>
        <taxon>Tricholomatineae</taxon>
        <taxon>Lyophyllaceae</taxon>
        <taxon>Asterophora</taxon>
    </lineage>
</organism>
<dbReference type="SUPFAM" id="SSF57850">
    <property type="entry name" value="RING/U-box"/>
    <property type="match status" value="1"/>
</dbReference>
<sequence length="667" mass="73554">CDHQDVERELFNCAVRFGPDNSCVPAIISTASESCRIIVTNLPANISELEAIELVETIDGLEFRHENITTMDVFETGLNLLIKFVTPQDAVKAVIKLHGQTYDSRPLTARLVTESVMKPLDCTTVKITWPAPSLSVWVYYPSITIAKMHEKRLEGHLFHGRKLKASFSRPRPQDKNFAVKISNLLVDADKAAIEELSQSSTVHRNAPTYEGCPLDAIRDTLAARGSLEDFHRLPIDSLRPRHVAFARFDEGLDHVLEVHGVAQSFLGKGSLSLQKVFYANYKISARRYQAVRGVLEKIRETCGADVQGKCTIRVLDAGEPVDIHLDADAEDAATFAAVNSEVQEALRGQVMMNGAEALWYEYFDLQSSARTIEKINKDTSYFIKLDSRRQLIRVLGDEDSRARAQGIIVKLLKKVRALRHVVPLDLPELRFLVDGGYATLQESLGEQKVTLDVAVPELVVRGDDADLQKAKAALAAAASSAHNDAEPHIHSVPSGGGDGESDTAVTCPICRRAPRTPIMTCGHVYCMPCLQHLLHKSAGLHFVPPRCIASSSLSSSSEYIPLECGEHDIPYHIIRDLLPTVAKEALLRSAFLAHVRARPEEFFFCPTPHCETVYRGVADDRSSGHGGSGQEVYAYRCPTCRAKVCAGCQQEYHEGAECTASMVSRCS</sequence>
<dbReference type="CDD" id="cd00590">
    <property type="entry name" value="RRM_SF"/>
    <property type="match status" value="1"/>
</dbReference>
<dbReference type="GO" id="GO:0061630">
    <property type="term" value="F:ubiquitin protein ligase activity"/>
    <property type="evidence" value="ECO:0007669"/>
    <property type="project" value="UniProtKB-EC"/>
</dbReference>
<gene>
    <name evidence="12" type="ORF">DXG03_007847</name>
</gene>
<dbReference type="EMBL" id="JABCKV010000006">
    <property type="protein sequence ID" value="KAG5647923.1"/>
    <property type="molecule type" value="Genomic_DNA"/>
</dbReference>
<evidence type="ECO:0000259" key="11">
    <source>
        <dbReference type="PROSITE" id="PS51873"/>
    </source>
</evidence>
<protein>
    <recommendedName>
        <fullName evidence="2">RBR-type E3 ubiquitin transferase</fullName>
        <ecNumber evidence="2">2.3.2.31</ecNumber>
    </recommendedName>
</protein>
<evidence type="ECO:0000256" key="5">
    <source>
        <dbReference type="ARBA" id="ARBA00022737"/>
    </source>
</evidence>